<dbReference type="EC" id="4.1.99.12" evidence="5"/>
<evidence type="ECO:0000256" key="3">
    <source>
        <dbReference type="ARBA" id="ARBA00004904"/>
    </source>
</evidence>
<dbReference type="RefSeq" id="WP_345382683.1">
    <property type="nucleotide sequence ID" value="NZ_BAABIC010000016.1"/>
</dbReference>
<evidence type="ECO:0000256" key="5">
    <source>
        <dbReference type="ARBA" id="ARBA00012153"/>
    </source>
</evidence>
<evidence type="ECO:0000256" key="1">
    <source>
        <dbReference type="ARBA" id="ARBA00000141"/>
    </source>
</evidence>
<reference evidence="10" key="1">
    <citation type="journal article" date="2019" name="Int. J. Syst. Evol. Microbiol.">
        <title>The Global Catalogue of Microorganisms (GCM) 10K type strain sequencing project: providing services to taxonomists for standard genome sequencing and annotation.</title>
        <authorList>
            <consortium name="The Broad Institute Genomics Platform"/>
            <consortium name="The Broad Institute Genome Sequencing Center for Infectious Disease"/>
            <person name="Wu L."/>
            <person name="Ma J."/>
        </authorList>
    </citation>
    <scope>NUCLEOTIDE SEQUENCE [LARGE SCALE GENOMIC DNA]</scope>
    <source>
        <strain evidence="10">JCM 18055</strain>
    </source>
</reference>
<keyword evidence="6" id="KW-0686">Riboflavin biosynthesis</keyword>
<dbReference type="Pfam" id="PF00925">
    <property type="entry name" value="GTP_cyclohydro2"/>
    <property type="match status" value="1"/>
</dbReference>
<dbReference type="SUPFAM" id="SSF142695">
    <property type="entry name" value="RibA-like"/>
    <property type="match status" value="1"/>
</dbReference>
<evidence type="ECO:0000259" key="8">
    <source>
        <dbReference type="Pfam" id="PF00925"/>
    </source>
</evidence>
<comment type="caution">
    <text evidence="9">The sequence shown here is derived from an EMBL/GenBank/DDBJ whole genome shotgun (WGS) entry which is preliminary data.</text>
</comment>
<name>A0ABP8X6V7_9PSEU</name>
<dbReference type="Gene3D" id="3.40.50.10990">
    <property type="entry name" value="GTP cyclohydrolase II"/>
    <property type="match status" value="1"/>
</dbReference>
<evidence type="ECO:0000256" key="6">
    <source>
        <dbReference type="ARBA" id="ARBA00022619"/>
    </source>
</evidence>
<dbReference type="PIRSF" id="PIRSF001259">
    <property type="entry name" value="RibA"/>
    <property type="match status" value="1"/>
</dbReference>
<evidence type="ECO:0000313" key="9">
    <source>
        <dbReference type="EMBL" id="GAA4700917.1"/>
    </source>
</evidence>
<dbReference type="Gene3D" id="3.90.870.10">
    <property type="entry name" value="DHBP synthase"/>
    <property type="match status" value="1"/>
</dbReference>
<proteinExistence type="inferred from homology"/>
<comment type="similarity">
    <text evidence="4">In the N-terminal section; belongs to the DHBP synthase family.</text>
</comment>
<evidence type="ECO:0000256" key="7">
    <source>
        <dbReference type="ARBA" id="ARBA00022723"/>
    </source>
</evidence>
<comment type="function">
    <text evidence="2">Catalyzes the conversion of D-ribulose 5-phosphate to formate and 3,4-dihydroxy-2-butanone 4-phosphate.</text>
</comment>
<dbReference type="InterPro" id="IPR036144">
    <property type="entry name" value="RibA-like_sf"/>
</dbReference>
<dbReference type="InterPro" id="IPR032677">
    <property type="entry name" value="GTP_cyclohydro_II"/>
</dbReference>
<dbReference type="Pfam" id="PF00926">
    <property type="entry name" value="DHBP_synthase"/>
    <property type="match status" value="1"/>
</dbReference>
<organism evidence="9 10">
    <name type="scientific">Pseudonocardia yuanmonensis</name>
    <dbReference type="NCBI Taxonomy" id="1095914"/>
    <lineage>
        <taxon>Bacteria</taxon>
        <taxon>Bacillati</taxon>
        <taxon>Actinomycetota</taxon>
        <taxon>Actinomycetes</taxon>
        <taxon>Pseudonocardiales</taxon>
        <taxon>Pseudonocardiaceae</taxon>
        <taxon>Pseudonocardia</taxon>
    </lineage>
</organism>
<accession>A0ABP8X6V7</accession>
<keyword evidence="10" id="KW-1185">Reference proteome</keyword>
<dbReference type="Proteomes" id="UP001500325">
    <property type="component" value="Unassembled WGS sequence"/>
</dbReference>
<comment type="pathway">
    <text evidence="3">Cofactor biosynthesis; riboflavin biosynthesis; 2-hydroxy-3-oxobutyl phosphate from D-ribulose 5-phosphate: step 1/1.</text>
</comment>
<dbReference type="PANTHER" id="PTHR21327:SF18">
    <property type="entry name" value="3,4-DIHYDROXY-2-BUTANONE 4-PHOSPHATE SYNTHASE"/>
    <property type="match status" value="1"/>
</dbReference>
<protein>
    <recommendedName>
        <fullName evidence="5">3,4-dihydroxy-2-butanone-4-phosphate synthase</fullName>
        <ecNumber evidence="5">4.1.99.12</ecNumber>
    </recommendedName>
</protein>
<dbReference type="PANTHER" id="PTHR21327">
    <property type="entry name" value="GTP CYCLOHYDROLASE II-RELATED"/>
    <property type="match status" value="1"/>
</dbReference>
<gene>
    <name evidence="9" type="ORF">GCM10023215_44690</name>
</gene>
<evidence type="ECO:0000256" key="4">
    <source>
        <dbReference type="ARBA" id="ARBA00005520"/>
    </source>
</evidence>
<evidence type="ECO:0000256" key="2">
    <source>
        <dbReference type="ARBA" id="ARBA00002284"/>
    </source>
</evidence>
<feature type="domain" description="GTP cyclohydrolase II" evidence="8">
    <location>
        <begin position="208"/>
        <end position="343"/>
    </location>
</feature>
<evidence type="ECO:0000313" key="10">
    <source>
        <dbReference type="Proteomes" id="UP001500325"/>
    </source>
</evidence>
<sequence>MDTIEQALAEIAAGRPVVVVDGEDRENEGDLIVAADLVDTATMAFVVRHTSGFVCVALPEQDCERLDLPPLHHTNADGFGTAYRVTVDAADGVSTGISARDRARTARVVASRASTSRDLVRPGHVVPLAARPGGVLERTGHTEAAVDLARLAGLRPAGVLCEIVSTREPGRMARRPELLDFAAEHGLVMITIEDLVAYRRRRETRVERVTAARLPTVSGTVHAVGYRGVPDGGEHLALVAGEVAAAADVPVHVHVECLPGDVFGSVRCGCARRLDAAMREVAVTRCGVIVYLRSGADPHRALREQGACIGRLEALCGPLDPALVAAVLDDLGVRSIRHLHNPAPVRAALGGLLGETVRIARPGTPSGEVA</sequence>
<dbReference type="EMBL" id="BAABIC010000016">
    <property type="protein sequence ID" value="GAA4700917.1"/>
    <property type="molecule type" value="Genomic_DNA"/>
</dbReference>
<dbReference type="NCBIfam" id="TIGR00506">
    <property type="entry name" value="ribB"/>
    <property type="match status" value="1"/>
</dbReference>
<dbReference type="SUPFAM" id="SSF55821">
    <property type="entry name" value="YrdC/RibB"/>
    <property type="match status" value="1"/>
</dbReference>
<keyword evidence="7" id="KW-0479">Metal-binding</keyword>
<comment type="catalytic activity">
    <reaction evidence="1">
        <text>D-ribulose 5-phosphate = (2S)-2-hydroxy-3-oxobutyl phosphate + formate + H(+)</text>
        <dbReference type="Rhea" id="RHEA:18457"/>
        <dbReference type="ChEBI" id="CHEBI:15378"/>
        <dbReference type="ChEBI" id="CHEBI:15740"/>
        <dbReference type="ChEBI" id="CHEBI:58121"/>
        <dbReference type="ChEBI" id="CHEBI:58830"/>
        <dbReference type="EC" id="4.1.99.12"/>
    </reaction>
</comment>
<dbReference type="InterPro" id="IPR000422">
    <property type="entry name" value="DHBP_synthase_RibB"/>
</dbReference>
<dbReference type="InterPro" id="IPR017945">
    <property type="entry name" value="DHBP_synth_RibB-like_a/b_dom"/>
</dbReference>